<dbReference type="RefSeq" id="WP_220305728.1">
    <property type="nucleotide sequence ID" value="NZ_CP080590.1"/>
</dbReference>
<gene>
    <name evidence="1" type="ORF">K1X15_01335</name>
</gene>
<accession>A0ABX8WGW8</accession>
<protein>
    <submittedName>
        <fullName evidence="1">Uncharacterized protein</fullName>
    </submittedName>
</protein>
<organism evidence="1 2">
    <name type="scientific">Devosia salina</name>
    <dbReference type="NCBI Taxonomy" id="2860336"/>
    <lineage>
        <taxon>Bacteria</taxon>
        <taxon>Pseudomonadati</taxon>
        <taxon>Pseudomonadota</taxon>
        <taxon>Alphaproteobacteria</taxon>
        <taxon>Hyphomicrobiales</taxon>
        <taxon>Devosiaceae</taxon>
        <taxon>Devosia</taxon>
    </lineage>
</organism>
<proteinExistence type="predicted"/>
<dbReference type="EMBL" id="CP080590">
    <property type="protein sequence ID" value="QYO77266.1"/>
    <property type="molecule type" value="Genomic_DNA"/>
</dbReference>
<evidence type="ECO:0000313" key="2">
    <source>
        <dbReference type="Proteomes" id="UP000825799"/>
    </source>
</evidence>
<name>A0ABX8WGW8_9HYPH</name>
<evidence type="ECO:0000313" key="1">
    <source>
        <dbReference type="EMBL" id="QYO77266.1"/>
    </source>
</evidence>
<dbReference type="Proteomes" id="UP000825799">
    <property type="component" value="Chromosome"/>
</dbReference>
<reference evidence="1 2" key="1">
    <citation type="submission" date="2021-08" db="EMBL/GenBank/DDBJ databases">
        <title>Devosia salina sp. nov., isolated from the South China Sea sediment.</title>
        <authorList>
            <person name="Zhou Z."/>
        </authorList>
    </citation>
    <scope>NUCLEOTIDE SEQUENCE [LARGE SCALE GENOMIC DNA]</scope>
    <source>
        <strain evidence="1 2">SCS-3</strain>
    </source>
</reference>
<sequence>MNTLWPAATIALAVTGFFALSNYYSPAVDQPSLDDCHRLAGEVQAIHINGGTIPVEKLTAARGCAVSFGQNWAAGGGDRAAQLRAEGAMRVQ</sequence>
<keyword evidence="2" id="KW-1185">Reference proteome</keyword>